<dbReference type="RefSeq" id="XP_021885346.1">
    <property type="nucleotide sequence ID" value="XM_022027459.1"/>
</dbReference>
<dbReference type="InterPro" id="IPR024774">
    <property type="entry name" value="PH_dom-Mcp5-type"/>
</dbReference>
<dbReference type="GO" id="GO:0032065">
    <property type="term" value="P:maintenance of protein location in cell cortex"/>
    <property type="evidence" value="ECO:0007669"/>
    <property type="project" value="InterPro"/>
</dbReference>
<name>A0A1Y2H1Q8_9FUNG</name>
<dbReference type="GO" id="GO:0005543">
    <property type="term" value="F:phospholipid binding"/>
    <property type="evidence" value="ECO:0007669"/>
    <property type="project" value="InterPro"/>
</dbReference>
<feature type="compositionally biased region" description="Low complexity" evidence="2">
    <location>
        <begin position="1143"/>
        <end position="1154"/>
    </location>
</feature>
<evidence type="ECO:0000313" key="5">
    <source>
        <dbReference type="Proteomes" id="UP000193648"/>
    </source>
</evidence>
<dbReference type="OrthoDB" id="2149224at2759"/>
<dbReference type="GeneID" id="33569302"/>
<sequence>MESPVAATSNLVPQQQSPQSQLRGSSTSVPLSDVQTIAQARAELEARLANIHNDLQLTQSIGLLFVKREEDLKNCYEQLQHLNEQEQLQKQQEGEGSDDVGAQPLPETFREQLTTLEKEFQEGESGIAGLKRLIDAQLPAGSTAPASNELPTSRSSTVMGPSAPLPTTPIISKPRRHKVNMTSAPPTNDAAFPLQIQEELLNQVRYWTSQAELKEKLNQEYDLKINEQERIIDALNRQRRLREESDERQKEDQWNLELQNQELRSQNAELQSQLTKANHENAKVQRAFNAATEQVEQLKDKEEKMASQLELVKSRSEQDISSMRKHMASLQREKADLQAKNDELNAAMALKEKLAKKAAAEALALAQELEQKELEKEKTNAPLLVTSSANKALSPDEAAAAAAASAAATGVAGATAAAGAAGTGSLESPKSASLARESSFAHQQGIISDLQSKLTQEIAEKEQLISAKEELMVEKEELIKLLADREETIETMRLEGAATFEPDVLSQRSSMAFGTGVGAGAGIPSELGLLDGSETDPRDLSMTLSDDFVNANGRSSPFPSGGLFAELAQATSQSDLKSSAEYKDQEMMTESLKDWIHDVPEFKDLLDKAVEVETEKKVAERKEVERIEAERIEAEKKEAERREVERIEAEKKEAERIEAERIEAERIKANLKEYKDQEIMTEPIKNWAHDVPEFKDLLEKAIEVETEKKKAEWKELERIEAEKREAQRIEAERIEAEKKEAERIEAEKKEAERIEAEKKEAERIEAEKKETERIEAEKKEAERIEVAKKEAEKKEAERIEAEKKEAERIKANSKEYKDQEIMTESIKDWIHDAPEFKDLLDKAVEAETEKKEAERKETERIETEKKEAEEKKRAEAAVAAEAGTPTIEVTKPVESVDELGTKKATETGTTITGKPGTETKQITSLLDAKALGVAAATAVAGAAGAIAAVVSGKKEGEKDVDDHIDEEEELVKEPVVRSKPTLMTDEERRHTCDLSQTINQSSAAPSPALEAPTDTSTERPSFNDDEDREFRVSFGSAFGGDPNATDTGRIQSIHMENGDIEEAGDAAAEGKDKKKSNAAAIAVNGSSKKQGDKELTSSPDTRGKDQQQSSTNEKNDKNEKRDSVVILPGSHQEPSATRPPPTTLVSVSSQTSSTYDKNSSQVMLQHLNSSTHYHHHHHHHAIIDSTGATVSGRYRGNGSSPNGSISSLSTDYNHGDLSRNGRRLSTGSNEVTPTDPTMIQLITQTMIGDYLWKFTRRRMANMMSEKSHRRYVWVHPYTKTLYWSNNNPGAEGSREQKSKSAFIVAIFQVTDETTNSSNSDLPNVSLLIETTSRNLKMKAPTREKHELWFQSISYLLSRPTTPGVNAPTDHQTWSEIQANNNNNNLRITNGHSNGTHSRSRSLSAINSSNNTNGTPVNDTVLSLRQSEKGNTPLRQKSSFTRLQSMFVRKDSNNNVNSIRSASPGSSRVGSPGLSPANGITTTAAATPTTTHATTSMI</sequence>
<feature type="region of interest" description="Disordered" evidence="2">
    <location>
        <begin position="846"/>
        <end position="891"/>
    </location>
</feature>
<keyword evidence="1" id="KW-0175">Coiled coil</keyword>
<dbReference type="SUPFAM" id="SSF50729">
    <property type="entry name" value="PH domain-like"/>
    <property type="match status" value="1"/>
</dbReference>
<feature type="compositionally biased region" description="Polar residues" evidence="2">
    <location>
        <begin position="22"/>
        <end position="31"/>
    </location>
</feature>
<dbReference type="GO" id="GO:0015631">
    <property type="term" value="F:tubulin binding"/>
    <property type="evidence" value="ECO:0007669"/>
    <property type="project" value="TreeGrafter"/>
</dbReference>
<proteinExistence type="predicted"/>
<feature type="region of interest" description="Disordered" evidence="2">
    <location>
        <begin position="953"/>
        <end position="1160"/>
    </location>
</feature>
<dbReference type="STRING" id="64571.A0A1Y2H1Q8"/>
<protein>
    <recommendedName>
        <fullName evidence="3">PH domain-containing protein</fullName>
    </recommendedName>
</protein>
<feature type="compositionally biased region" description="Low complexity" evidence="2">
    <location>
        <begin position="1196"/>
        <end position="1209"/>
    </location>
</feature>
<feature type="coiled-coil region" evidence="1">
    <location>
        <begin position="218"/>
        <end position="379"/>
    </location>
</feature>
<feature type="coiled-coil region" evidence="1">
    <location>
        <begin position="602"/>
        <end position="677"/>
    </location>
</feature>
<dbReference type="GO" id="GO:0005938">
    <property type="term" value="C:cell cortex"/>
    <property type="evidence" value="ECO:0007669"/>
    <property type="project" value="InterPro"/>
</dbReference>
<dbReference type="PROSITE" id="PS50003">
    <property type="entry name" value="PH_DOMAIN"/>
    <property type="match status" value="1"/>
</dbReference>
<feature type="compositionally biased region" description="Low complexity" evidence="2">
    <location>
        <begin position="1001"/>
        <end position="1012"/>
    </location>
</feature>
<evidence type="ECO:0000256" key="2">
    <source>
        <dbReference type="SAM" id="MobiDB-lite"/>
    </source>
</evidence>
<feature type="coiled-coil region" evidence="1">
    <location>
        <begin position="34"/>
        <end position="92"/>
    </location>
</feature>
<dbReference type="PANTHER" id="PTHR28190">
    <property type="entry name" value="NUCLEAR MIGRATION PROTEIN NUM1"/>
    <property type="match status" value="1"/>
</dbReference>
<feature type="compositionally biased region" description="Polar residues" evidence="2">
    <location>
        <begin position="1452"/>
        <end position="1468"/>
    </location>
</feature>
<feature type="coiled-coil region" evidence="1">
    <location>
        <begin position="447"/>
        <end position="495"/>
    </location>
</feature>
<reference evidence="4 5" key="1">
    <citation type="submission" date="2016-07" db="EMBL/GenBank/DDBJ databases">
        <title>Pervasive Adenine N6-methylation of Active Genes in Fungi.</title>
        <authorList>
            <consortium name="DOE Joint Genome Institute"/>
            <person name="Mondo S.J."/>
            <person name="Dannebaum R.O."/>
            <person name="Kuo R.C."/>
            <person name="Labutti K."/>
            <person name="Haridas S."/>
            <person name="Kuo A."/>
            <person name="Salamov A."/>
            <person name="Ahrendt S.R."/>
            <person name="Lipzen A."/>
            <person name="Sullivan W."/>
            <person name="Andreopoulos W.B."/>
            <person name="Clum A."/>
            <person name="Lindquist E."/>
            <person name="Daum C."/>
            <person name="Ramamoorthy G.K."/>
            <person name="Gryganskyi A."/>
            <person name="Culley D."/>
            <person name="Magnuson J.K."/>
            <person name="James T.Y."/>
            <person name="O'Malley M.A."/>
            <person name="Stajich J.E."/>
            <person name="Spatafora J.W."/>
            <person name="Visel A."/>
            <person name="Grigoriev I.V."/>
        </authorList>
    </citation>
    <scope>NUCLEOTIDE SEQUENCE [LARGE SCALE GENOMIC DNA]</scope>
    <source>
        <strain evidence="4 5">NRRL 3116</strain>
    </source>
</reference>
<feature type="region of interest" description="Disordered" evidence="2">
    <location>
        <begin position="1189"/>
        <end position="1232"/>
    </location>
</feature>
<feature type="region of interest" description="Disordered" evidence="2">
    <location>
        <begin position="1389"/>
        <end position="1418"/>
    </location>
</feature>
<feature type="compositionally biased region" description="Polar residues" evidence="2">
    <location>
        <begin position="1223"/>
        <end position="1232"/>
    </location>
</feature>
<dbReference type="Pfam" id="PF12814">
    <property type="entry name" value="Mcp5_PH"/>
    <property type="match status" value="1"/>
</dbReference>
<evidence type="ECO:0000256" key="1">
    <source>
        <dbReference type="SAM" id="Coils"/>
    </source>
</evidence>
<dbReference type="SMART" id="SM00233">
    <property type="entry name" value="PH"/>
    <property type="match status" value="1"/>
</dbReference>
<feature type="compositionally biased region" description="Basic and acidic residues" evidence="2">
    <location>
        <begin position="1113"/>
        <end position="1123"/>
    </location>
</feature>
<dbReference type="Proteomes" id="UP000193648">
    <property type="component" value="Unassembled WGS sequence"/>
</dbReference>
<gene>
    <name evidence="4" type="ORF">BCR41DRAFT_383403</name>
</gene>
<dbReference type="InParanoid" id="A0A1Y2H1Q8"/>
<dbReference type="InterPro" id="IPR001849">
    <property type="entry name" value="PH_domain"/>
</dbReference>
<feature type="region of interest" description="Disordered" evidence="2">
    <location>
        <begin position="141"/>
        <end position="171"/>
    </location>
</feature>
<feature type="region of interest" description="Disordered" evidence="2">
    <location>
        <begin position="789"/>
        <end position="817"/>
    </location>
</feature>
<accession>A0A1Y2H1Q8</accession>
<feature type="compositionally biased region" description="Basic and acidic residues" evidence="2">
    <location>
        <begin position="1089"/>
        <end position="1105"/>
    </location>
</feature>
<feature type="region of interest" description="Disordered" evidence="2">
    <location>
        <begin position="1"/>
        <end position="31"/>
    </location>
</feature>
<evidence type="ECO:0000313" key="4">
    <source>
        <dbReference type="EMBL" id="ORZ27643.1"/>
    </source>
</evidence>
<comment type="caution">
    <text evidence="4">The sequence shown here is derived from an EMBL/GenBank/DDBJ whole genome shotgun (WGS) entry which is preliminary data.</text>
</comment>
<organism evidence="4 5">
    <name type="scientific">Lobosporangium transversale</name>
    <dbReference type="NCBI Taxonomy" id="64571"/>
    <lineage>
        <taxon>Eukaryota</taxon>
        <taxon>Fungi</taxon>
        <taxon>Fungi incertae sedis</taxon>
        <taxon>Mucoromycota</taxon>
        <taxon>Mortierellomycotina</taxon>
        <taxon>Mortierellomycetes</taxon>
        <taxon>Mortierellales</taxon>
        <taxon>Mortierellaceae</taxon>
        <taxon>Lobosporangium</taxon>
    </lineage>
</organism>
<feature type="compositionally biased region" description="Low complexity" evidence="2">
    <location>
        <begin position="1480"/>
        <end position="1497"/>
    </location>
</feature>
<feature type="compositionally biased region" description="Polar residues" evidence="2">
    <location>
        <begin position="1"/>
        <end position="12"/>
    </location>
</feature>
<dbReference type="GO" id="GO:0005739">
    <property type="term" value="C:mitochondrion"/>
    <property type="evidence" value="ECO:0007669"/>
    <property type="project" value="TreeGrafter"/>
</dbReference>
<dbReference type="EMBL" id="MCFF01000003">
    <property type="protein sequence ID" value="ORZ27643.1"/>
    <property type="molecule type" value="Genomic_DNA"/>
</dbReference>
<keyword evidence="5" id="KW-1185">Reference proteome</keyword>
<feature type="domain" description="PH" evidence="3">
    <location>
        <begin position="1244"/>
        <end position="1357"/>
    </location>
</feature>
<dbReference type="InterPro" id="IPR053005">
    <property type="entry name" value="Nuclear_Pos-Cytoskel_Interact"/>
</dbReference>
<feature type="region of interest" description="Disordered" evidence="2">
    <location>
        <begin position="1450"/>
        <end position="1497"/>
    </location>
</feature>
<feature type="compositionally biased region" description="Polar residues" evidence="2">
    <location>
        <begin position="144"/>
        <end position="159"/>
    </location>
</feature>
<feature type="compositionally biased region" description="Basic and acidic residues" evidence="2">
    <location>
        <begin position="846"/>
        <end position="875"/>
    </location>
</feature>
<evidence type="ECO:0000259" key="3">
    <source>
        <dbReference type="PROSITE" id="PS50003"/>
    </source>
</evidence>
<feature type="compositionally biased region" description="Low complexity" evidence="2">
    <location>
        <begin position="1400"/>
        <end position="1410"/>
    </location>
</feature>
<dbReference type="GO" id="GO:0000226">
    <property type="term" value="P:microtubule cytoskeleton organization"/>
    <property type="evidence" value="ECO:0007669"/>
    <property type="project" value="TreeGrafter"/>
</dbReference>
<dbReference type="PANTHER" id="PTHR28190:SF1">
    <property type="entry name" value="NUCLEAR MIGRATION PROTEIN NUM1"/>
    <property type="match status" value="1"/>
</dbReference>